<evidence type="ECO:0000313" key="3">
    <source>
        <dbReference type="EMBL" id="JAH30351.1"/>
    </source>
</evidence>
<keyword evidence="2" id="KW-0732">Signal</keyword>
<name>A0A0E9RMJ0_ANGAN</name>
<organism evidence="3">
    <name type="scientific">Anguilla anguilla</name>
    <name type="common">European freshwater eel</name>
    <name type="synonym">Muraena anguilla</name>
    <dbReference type="NCBI Taxonomy" id="7936"/>
    <lineage>
        <taxon>Eukaryota</taxon>
        <taxon>Metazoa</taxon>
        <taxon>Chordata</taxon>
        <taxon>Craniata</taxon>
        <taxon>Vertebrata</taxon>
        <taxon>Euteleostomi</taxon>
        <taxon>Actinopterygii</taxon>
        <taxon>Neopterygii</taxon>
        <taxon>Teleostei</taxon>
        <taxon>Anguilliformes</taxon>
        <taxon>Anguillidae</taxon>
        <taxon>Anguilla</taxon>
    </lineage>
</organism>
<reference evidence="3" key="1">
    <citation type="submission" date="2014-11" db="EMBL/GenBank/DDBJ databases">
        <authorList>
            <person name="Amaro Gonzalez C."/>
        </authorList>
    </citation>
    <scope>NUCLEOTIDE SEQUENCE</scope>
</reference>
<proteinExistence type="predicted"/>
<sequence length="77" mass="8627">MLGVPLFLQLALLPLLPTRTQALRMARRLSHTPGLTWSLCSKRQARLWRLPGVRLLRNDGSTLPEVGREPDSSAWGP</sequence>
<feature type="region of interest" description="Disordered" evidence="1">
    <location>
        <begin position="58"/>
        <end position="77"/>
    </location>
</feature>
<accession>A0A0E9RMJ0</accession>
<dbReference type="EMBL" id="GBXM01078226">
    <property type="protein sequence ID" value="JAH30351.1"/>
    <property type="molecule type" value="Transcribed_RNA"/>
</dbReference>
<dbReference type="AlphaFoldDB" id="A0A0E9RMJ0"/>
<protein>
    <submittedName>
        <fullName evidence="3">Uncharacterized protein</fullName>
    </submittedName>
</protein>
<feature type="signal peptide" evidence="2">
    <location>
        <begin position="1"/>
        <end position="22"/>
    </location>
</feature>
<feature type="chain" id="PRO_5002431990" evidence="2">
    <location>
        <begin position="23"/>
        <end position="77"/>
    </location>
</feature>
<evidence type="ECO:0000256" key="2">
    <source>
        <dbReference type="SAM" id="SignalP"/>
    </source>
</evidence>
<evidence type="ECO:0000256" key="1">
    <source>
        <dbReference type="SAM" id="MobiDB-lite"/>
    </source>
</evidence>
<reference evidence="3" key="2">
    <citation type="journal article" date="2015" name="Fish Shellfish Immunol.">
        <title>Early steps in the European eel (Anguilla anguilla)-Vibrio vulnificus interaction in the gills: Role of the RtxA13 toxin.</title>
        <authorList>
            <person name="Callol A."/>
            <person name="Pajuelo D."/>
            <person name="Ebbesson L."/>
            <person name="Teles M."/>
            <person name="MacKenzie S."/>
            <person name="Amaro C."/>
        </authorList>
    </citation>
    <scope>NUCLEOTIDE SEQUENCE</scope>
</reference>